<feature type="domain" description="CBM21" evidence="2">
    <location>
        <begin position="373"/>
        <end position="482"/>
    </location>
</feature>
<evidence type="ECO:0000313" key="3">
    <source>
        <dbReference type="EMBL" id="JAV77466.1"/>
    </source>
</evidence>
<feature type="region of interest" description="Disordered" evidence="1">
    <location>
        <begin position="229"/>
        <end position="254"/>
    </location>
</feature>
<dbReference type="OrthoDB" id="8942186at2759"/>
<dbReference type="GeneID" id="116182527"/>
<feature type="compositionally biased region" description="Basic and acidic residues" evidence="1">
    <location>
        <begin position="237"/>
        <end position="254"/>
    </location>
</feature>
<dbReference type="EMBL" id="GEZM01046163">
    <property type="protein sequence ID" value="JAV77466.1"/>
    <property type="molecule type" value="Transcribed_RNA"/>
</dbReference>
<name>A0A1Y1M0R3_PHOPY</name>
<dbReference type="InterPro" id="IPR038175">
    <property type="entry name" value="CBM21_dom_sf"/>
</dbReference>
<evidence type="ECO:0000256" key="1">
    <source>
        <dbReference type="SAM" id="MobiDB-lite"/>
    </source>
</evidence>
<dbReference type="PANTHER" id="PTHR12307">
    <property type="entry name" value="PROTEIN PHOSPHATASE 1 REGULATORY SUBUNIT"/>
    <property type="match status" value="1"/>
</dbReference>
<dbReference type="GO" id="GO:0008157">
    <property type="term" value="F:protein phosphatase 1 binding"/>
    <property type="evidence" value="ECO:0007669"/>
    <property type="project" value="TreeGrafter"/>
</dbReference>
<proteinExistence type="predicted"/>
<dbReference type="RefSeq" id="XP_031346712.1">
    <property type="nucleotide sequence ID" value="XM_031490852.1"/>
</dbReference>
<dbReference type="InterPro" id="IPR050782">
    <property type="entry name" value="PP1_regulatory_subunit_3"/>
</dbReference>
<reference evidence="3" key="1">
    <citation type="journal article" date="2016" name="Sci. Rep.">
        <title>Molecular characterization of firefly nuptial gifts: a multi-omics approach sheds light on postcopulatory sexual selection.</title>
        <authorList>
            <person name="Al-Wathiqui N."/>
            <person name="Fallon T.R."/>
            <person name="South A."/>
            <person name="Weng J.K."/>
            <person name="Lewis S.M."/>
        </authorList>
    </citation>
    <scope>NUCLEOTIDE SEQUENCE</scope>
</reference>
<protein>
    <recommendedName>
        <fullName evidence="2">CBM21 domain-containing protein</fullName>
    </recommendedName>
</protein>
<dbReference type="GO" id="GO:0000164">
    <property type="term" value="C:protein phosphatase type 1 complex"/>
    <property type="evidence" value="ECO:0007669"/>
    <property type="project" value="TreeGrafter"/>
</dbReference>
<dbReference type="InterPro" id="IPR005036">
    <property type="entry name" value="CBM21_dom"/>
</dbReference>
<feature type="region of interest" description="Disordered" evidence="1">
    <location>
        <begin position="143"/>
        <end position="191"/>
    </location>
</feature>
<dbReference type="GO" id="GO:2001069">
    <property type="term" value="F:glycogen binding"/>
    <property type="evidence" value="ECO:0007669"/>
    <property type="project" value="TreeGrafter"/>
</dbReference>
<accession>A0A1Y1M0R3</accession>
<dbReference type="KEGG" id="ppyr:116182527"/>
<dbReference type="AlphaFoldDB" id="A0A1Y1M0R3"/>
<evidence type="ECO:0000259" key="2">
    <source>
        <dbReference type="PROSITE" id="PS51159"/>
    </source>
</evidence>
<dbReference type="GO" id="GO:0005979">
    <property type="term" value="P:regulation of glycogen biosynthetic process"/>
    <property type="evidence" value="ECO:0007669"/>
    <property type="project" value="TreeGrafter"/>
</dbReference>
<dbReference type="PROSITE" id="PS51159">
    <property type="entry name" value="CBM21"/>
    <property type="match status" value="1"/>
</dbReference>
<dbReference type="Pfam" id="PF03370">
    <property type="entry name" value="CBM_21"/>
    <property type="match status" value="1"/>
</dbReference>
<organism evidence="3">
    <name type="scientific">Photinus pyralis</name>
    <name type="common">Common eastern firefly</name>
    <name type="synonym">Lampyris pyralis</name>
    <dbReference type="NCBI Taxonomy" id="7054"/>
    <lineage>
        <taxon>Eukaryota</taxon>
        <taxon>Metazoa</taxon>
        <taxon>Ecdysozoa</taxon>
        <taxon>Arthropoda</taxon>
        <taxon>Hexapoda</taxon>
        <taxon>Insecta</taxon>
        <taxon>Pterygota</taxon>
        <taxon>Neoptera</taxon>
        <taxon>Endopterygota</taxon>
        <taxon>Coleoptera</taxon>
        <taxon>Polyphaga</taxon>
        <taxon>Elateriformia</taxon>
        <taxon>Elateroidea</taxon>
        <taxon>Lampyridae</taxon>
        <taxon>Lampyrinae</taxon>
        <taxon>Photinus</taxon>
    </lineage>
</organism>
<feature type="compositionally biased region" description="Polar residues" evidence="1">
    <location>
        <begin position="161"/>
        <end position="173"/>
    </location>
</feature>
<sequence length="510" mass="56957">MMHEISHFRGAIPMSTTERDKCGLSSLLPMSCRNRAETFARHLHSRLRSLGNQDCSSSADESSWLGAHEAPLAVSHQPRHASDPDLYFKFSLLETPGSPEEELTESELMTLINNKDNLKLRPHKNGVSKFSFAGPILLNTHDSDSSDGPYYDTESEVVPPKNTNGYLNGCSTSEEIHNHESPPPEDSLYESPATTEITGALSSFSDDEATLSLRDEDYSSLEINGTCQDSISNDVEQQPKPEDCENVSEPERKSFLEVKSDEDTDKDEKIPRVRRCSSLKTGKTPPGTPGRKKIVRFADVLGLDLADVRTFLDEIPKIPTSAYDDLIDADLSLSTSDSSPTGSNNKLNLSASRKTEKILLPLFQQPGSQPNFLDKVREKNVCLENAVVSDPIDLCIHGIVRVRNLDYHKSVHIRYSLDAWKTFSELQASYVQNSCDGFSDTFKFLLYANTLTIGQKLEIAVRFHCKGCQYWDNNYGANYCFQCLPTSNNMGYISNGLGHYDDHWGGSFYY</sequence>
<dbReference type="RefSeq" id="XP_031358922.1">
    <property type="nucleotide sequence ID" value="XM_031503062.1"/>
</dbReference>
<dbReference type="GeneID" id="116173400"/>
<dbReference type="Gene3D" id="2.60.40.2440">
    <property type="entry name" value="Carbohydrate binding type-21 domain"/>
    <property type="match status" value="1"/>
</dbReference>
<dbReference type="PANTHER" id="PTHR12307:SF36">
    <property type="entry name" value="GLYCOGEN-BINDING SUBUNIT 76A"/>
    <property type="match status" value="1"/>
</dbReference>